<evidence type="ECO:0000313" key="5">
    <source>
        <dbReference type="Proteomes" id="UP001500353"/>
    </source>
</evidence>
<reference evidence="5" key="1">
    <citation type="journal article" date="2019" name="Int. J. Syst. Evol. Microbiol.">
        <title>The Global Catalogue of Microorganisms (GCM) 10K type strain sequencing project: providing services to taxonomists for standard genome sequencing and annotation.</title>
        <authorList>
            <consortium name="The Broad Institute Genomics Platform"/>
            <consortium name="The Broad Institute Genome Sequencing Center for Infectious Disease"/>
            <person name="Wu L."/>
            <person name="Ma J."/>
        </authorList>
    </citation>
    <scope>NUCLEOTIDE SEQUENCE [LARGE SCALE GENOMIC DNA]</scope>
    <source>
        <strain evidence="5">JCM 18019</strain>
    </source>
</reference>
<proteinExistence type="predicted"/>
<organism evidence="4 5">
    <name type="scientific">Chryseobacterium ginsengisoli</name>
    <dbReference type="NCBI Taxonomy" id="363853"/>
    <lineage>
        <taxon>Bacteria</taxon>
        <taxon>Pseudomonadati</taxon>
        <taxon>Bacteroidota</taxon>
        <taxon>Flavobacteriia</taxon>
        <taxon>Flavobacteriales</taxon>
        <taxon>Weeksellaceae</taxon>
        <taxon>Chryseobacterium group</taxon>
        <taxon>Chryseobacterium</taxon>
    </lineage>
</organism>
<accession>A0ABP9LZD6</accession>
<dbReference type="Proteomes" id="UP001500353">
    <property type="component" value="Unassembled WGS sequence"/>
</dbReference>
<dbReference type="SUPFAM" id="SSF51110">
    <property type="entry name" value="alpha-D-mannose-specific plant lectins"/>
    <property type="match status" value="3"/>
</dbReference>
<sequence>MKKYLLVLLMSFSGLFFAQNIYNGQNIEVNKKYWSANNQFYLIFQNDGNLVMYARTENQLWNSRTSGRGVKASFQDDGNLVVYGQRNNVVFSTNTSGRRADKLAIQDDGNLVIYTRTNSIWSSNADNANNGNDSGSGNSSVNLGYTFRRGIKLYSSNRAYYLSLQDDGNLVLAKNNGDPIWSSFTDNRGSKAQFQKDGNFVVYDSYNRAIWATNTANRGATKLTVQNDGNLVIYQNNSPVWSSETQR</sequence>
<gene>
    <name evidence="4" type="ORF">GCM10023210_12340</name>
</gene>
<dbReference type="EMBL" id="BAABHX010000002">
    <property type="protein sequence ID" value="GAA5088564.1"/>
    <property type="molecule type" value="Genomic_DNA"/>
</dbReference>
<dbReference type="SMART" id="SM00108">
    <property type="entry name" value="B_lectin"/>
    <property type="match status" value="2"/>
</dbReference>
<feature type="domain" description="Bulb-type lectin" evidence="3">
    <location>
        <begin position="18"/>
        <end position="126"/>
    </location>
</feature>
<protein>
    <recommendedName>
        <fullName evidence="3">Bulb-type lectin domain-containing protein</fullName>
    </recommendedName>
</protein>
<dbReference type="PANTHER" id="PTHR47976:SF115">
    <property type="entry name" value="RECEPTOR-LIKE SERINE_THREONINE-PROTEIN KINASE"/>
    <property type="match status" value="1"/>
</dbReference>
<feature type="signal peptide" evidence="2">
    <location>
        <begin position="1"/>
        <end position="18"/>
    </location>
</feature>
<evidence type="ECO:0000259" key="3">
    <source>
        <dbReference type="PROSITE" id="PS50927"/>
    </source>
</evidence>
<dbReference type="PROSITE" id="PS50927">
    <property type="entry name" value="BULB_LECTIN"/>
    <property type="match status" value="2"/>
</dbReference>
<dbReference type="InterPro" id="IPR036426">
    <property type="entry name" value="Bulb-type_lectin_dom_sf"/>
</dbReference>
<keyword evidence="1 2" id="KW-0732">Signal</keyword>
<evidence type="ECO:0000256" key="1">
    <source>
        <dbReference type="ARBA" id="ARBA00022729"/>
    </source>
</evidence>
<evidence type="ECO:0000256" key="2">
    <source>
        <dbReference type="SAM" id="SignalP"/>
    </source>
</evidence>
<dbReference type="InterPro" id="IPR051343">
    <property type="entry name" value="G-type_lectin_kinases/EP1-like"/>
</dbReference>
<name>A0ABP9LZD6_9FLAO</name>
<feature type="chain" id="PRO_5045864976" description="Bulb-type lectin domain-containing protein" evidence="2">
    <location>
        <begin position="19"/>
        <end position="247"/>
    </location>
</feature>
<comment type="caution">
    <text evidence="4">The sequence shown here is derived from an EMBL/GenBank/DDBJ whole genome shotgun (WGS) entry which is preliminary data.</text>
</comment>
<dbReference type="InterPro" id="IPR001480">
    <property type="entry name" value="Bulb-type_lectin_dom"/>
</dbReference>
<evidence type="ECO:0000313" key="4">
    <source>
        <dbReference type="EMBL" id="GAA5088564.1"/>
    </source>
</evidence>
<dbReference type="PANTHER" id="PTHR47976">
    <property type="entry name" value="G-TYPE LECTIN S-RECEPTOR-LIKE SERINE/THREONINE-PROTEIN KINASE SD2-5"/>
    <property type="match status" value="1"/>
</dbReference>
<dbReference type="RefSeq" id="WP_345201113.1">
    <property type="nucleotide sequence ID" value="NZ_BAABHX010000002.1"/>
</dbReference>
<dbReference type="Gene3D" id="2.90.10.10">
    <property type="entry name" value="Bulb-type lectin domain"/>
    <property type="match status" value="5"/>
</dbReference>
<feature type="domain" description="Bulb-type lectin" evidence="3">
    <location>
        <begin position="138"/>
        <end position="246"/>
    </location>
</feature>
<keyword evidence="5" id="KW-1185">Reference proteome</keyword>